<dbReference type="InterPro" id="IPR057869">
    <property type="entry name" value="HP1_YO34"/>
</dbReference>
<feature type="compositionally biased region" description="Low complexity" evidence="1">
    <location>
        <begin position="145"/>
        <end position="160"/>
    </location>
</feature>
<evidence type="ECO:0000313" key="2">
    <source>
        <dbReference type="EMBL" id="MDQ9126938.1"/>
    </source>
</evidence>
<protein>
    <submittedName>
        <fullName evidence="2">Uncharacterized protein</fullName>
    </submittedName>
</protein>
<evidence type="ECO:0000256" key="1">
    <source>
        <dbReference type="SAM" id="MobiDB-lite"/>
    </source>
</evidence>
<name>A0AAJ2D958_SERFO</name>
<evidence type="ECO:0000313" key="3">
    <source>
        <dbReference type="Proteomes" id="UP001224622"/>
    </source>
</evidence>
<dbReference type="Proteomes" id="UP001224622">
    <property type="component" value="Unassembled WGS sequence"/>
</dbReference>
<feature type="region of interest" description="Disordered" evidence="1">
    <location>
        <begin position="136"/>
        <end position="168"/>
    </location>
</feature>
<dbReference type="AlphaFoldDB" id="A0AAJ2D958"/>
<reference evidence="2" key="1">
    <citation type="submission" date="2023-08" db="EMBL/GenBank/DDBJ databases">
        <title>The Comparative Genomic Analysis of Yersiniaceae from Polar Regions.</title>
        <authorList>
            <person name="Goncharov A."/>
            <person name="Aslanov B."/>
            <person name="Kolodzhieva V."/>
            <person name="Azarov D."/>
            <person name="Mochov A."/>
            <person name="Lebedeva E."/>
        </authorList>
    </citation>
    <scope>NUCLEOTIDE SEQUENCE</scope>
    <source>
        <strain evidence="2">Vf</strain>
    </source>
</reference>
<dbReference type="Pfam" id="PF25759">
    <property type="entry name" value="HP1_ORF34"/>
    <property type="match status" value="1"/>
</dbReference>
<organism evidence="2 3">
    <name type="scientific">Serratia fonticola</name>
    <dbReference type="NCBI Taxonomy" id="47917"/>
    <lineage>
        <taxon>Bacteria</taxon>
        <taxon>Pseudomonadati</taxon>
        <taxon>Pseudomonadota</taxon>
        <taxon>Gammaproteobacteria</taxon>
        <taxon>Enterobacterales</taxon>
        <taxon>Yersiniaceae</taxon>
        <taxon>Serratia</taxon>
    </lineage>
</organism>
<gene>
    <name evidence="2" type="ORF">RDT67_10900</name>
</gene>
<dbReference type="RefSeq" id="WP_074029930.1">
    <property type="nucleotide sequence ID" value="NZ_JAVIGA010000009.1"/>
</dbReference>
<proteinExistence type="predicted"/>
<comment type="caution">
    <text evidence="2">The sequence shown here is derived from an EMBL/GenBank/DDBJ whole genome shotgun (WGS) entry which is preliminary data.</text>
</comment>
<sequence length="188" mass="19927">MNQIIVLALDGEAILLKDILVTPSMQIQDKDQSGQATSTASAEQGIKAKELRVSGLIPFIDEAQLTRLFVLAEAKGTGGGMKRYRVANEVAQAIKFREATFSGNIDAAPQTNKMAWLVNFTLKEYNSVAERKAQQAATGKGNGAGSASATAQTATGTTAADESPEQLNRFERWLKKIDTAIGPAGGTP</sequence>
<dbReference type="EMBL" id="JAVIGA010000009">
    <property type="protein sequence ID" value="MDQ9126938.1"/>
    <property type="molecule type" value="Genomic_DNA"/>
</dbReference>
<accession>A0AAJ2D958</accession>